<comment type="caution">
    <text evidence="1">The sequence shown here is derived from an EMBL/GenBank/DDBJ whole genome shotgun (WGS) entry which is preliminary data.</text>
</comment>
<name>A0ACC0IIZ9_9ERIC</name>
<reference evidence="1 2" key="1">
    <citation type="journal article" date="2022" name="Plant J.">
        <title>Chromosome-level genome of Camellia lanceoleosa provides a valuable resource for understanding genome evolution and self-incompatibility.</title>
        <authorList>
            <person name="Gong W."/>
            <person name="Xiao S."/>
            <person name="Wang L."/>
            <person name="Liao Z."/>
            <person name="Chang Y."/>
            <person name="Mo W."/>
            <person name="Hu G."/>
            <person name="Li W."/>
            <person name="Zhao G."/>
            <person name="Zhu H."/>
            <person name="Hu X."/>
            <person name="Ji K."/>
            <person name="Xiang X."/>
            <person name="Song Q."/>
            <person name="Yuan D."/>
            <person name="Jin S."/>
            <person name="Zhang L."/>
        </authorList>
    </citation>
    <scope>NUCLEOTIDE SEQUENCE [LARGE SCALE GENOMIC DNA]</scope>
    <source>
        <strain evidence="1">SQ_2022a</strain>
    </source>
</reference>
<gene>
    <name evidence="1" type="ORF">LOK49_LG02G02390</name>
</gene>
<accession>A0ACC0IIZ9</accession>
<dbReference type="EMBL" id="CM045760">
    <property type="protein sequence ID" value="KAI8025623.1"/>
    <property type="molecule type" value="Genomic_DNA"/>
</dbReference>
<sequence length="105" mass="11781">MQCHQQAAGVNVACLAKCATGLVTKIDEESMAVLCSHMLQTLSLPELSSEYFFLESDAIVSGEYLELEKVLLIFATFLPFLLYMMKFDQNRAEVPEVQDEAQELL</sequence>
<protein>
    <submittedName>
        <fullName evidence="1">Uncharacterized protein</fullName>
    </submittedName>
</protein>
<evidence type="ECO:0000313" key="1">
    <source>
        <dbReference type="EMBL" id="KAI8025623.1"/>
    </source>
</evidence>
<dbReference type="Proteomes" id="UP001060215">
    <property type="component" value="Chromosome 3"/>
</dbReference>
<proteinExistence type="predicted"/>
<organism evidence="1 2">
    <name type="scientific">Camellia lanceoleosa</name>
    <dbReference type="NCBI Taxonomy" id="1840588"/>
    <lineage>
        <taxon>Eukaryota</taxon>
        <taxon>Viridiplantae</taxon>
        <taxon>Streptophyta</taxon>
        <taxon>Embryophyta</taxon>
        <taxon>Tracheophyta</taxon>
        <taxon>Spermatophyta</taxon>
        <taxon>Magnoliopsida</taxon>
        <taxon>eudicotyledons</taxon>
        <taxon>Gunneridae</taxon>
        <taxon>Pentapetalae</taxon>
        <taxon>asterids</taxon>
        <taxon>Ericales</taxon>
        <taxon>Theaceae</taxon>
        <taxon>Camellia</taxon>
    </lineage>
</organism>
<evidence type="ECO:0000313" key="2">
    <source>
        <dbReference type="Proteomes" id="UP001060215"/>
    </source>
</evidence>
<keyword evidence="2" id="KW-1185">Reference proteome</keyword>